<feature type="region of interest" description="Disordered" evidence="1">
    <location>
        <begin position="1"/>
        <end position="22"/>
    </location>
</feature>
<keyword evidence="4" id="KW-1185">Reference proteome</keyword>
<dbReference type="InterPro" id="IPR001810">
    <property type="entry name" value="F-box_dom"/>
</dbReference>
<reference evidence="3" key="1">
    <citation type="submission" date="2020-07" db="EMBL/GenBank/DDBJ databases">
        <title>Genome sequence and genetic diversity analysis of an under-domesticated orphan crop, white fonio (Digitaria exilis).</title>
        <authorList>
            <person name="Bennetzen J.L."/>
            <person name="Chen S."/>
            <person name="Ma X."/>
            <person name="Wang X."/>
            <person name="Yssel A.E.J."/>
            <person name="Chaluvadi S.R."/>
            <person name="Johnson M."/>
            <person name="Gangashetty P."/>
            <person name="Hamidou F."/>
            <person name="Sanogo M.D."/>
            <person name="Zwaenepoel A."/>
            <person name="Wallace J."/>
            <person name="Van De Peer Y."/>
            <person name="Van Deynze A."/>
        </authorList>
    </citation>
    <scope>NUCLEOTIDE SEQUENCE</scope>
    <source>
        <tissue evidence="3">Leaves</tissue>
    </source>
</reference>
<protein>
    <recommendedName>
        <fullName evidence="2">F-box domain-containing protein</fullName>
    </recommendedName>
</protein>
<dbReference type="EMBL" id="JACEFO010000338">
    <property type="protein sequence ID" value="KAF8775015.1"/>
    <property type="molecule type" value="Genomic_DNA"/>
</dbReference>
<dbReference type="FunFam" id="1.20.1280.50:FF:000037">
    <property type="entry name" value="F-box protein SKIP19"/>
    <property type="match status" value="1"/>
</dbReference>
<dbReference type="Proteomes" id="UP000636709">
    <property type="component" value="Unassembled WGS sequence"/>
</dbReference>
<gene>
    <name evidence="3" type="ORF">HU200_005064</name>
</gene>
<dbReference type="AlphaFoldDB" id="A0A835FTX2"/>
<dbReference type="Pfam" id="PF12937">
    <property type="entry name" value="F-box-like"/>
    <property type="match status" value="1"/>
</dbReference>
<proteinExistence type="predicted"/>
<dbReference type="SUPFAM" id="SSF81383">
    <property type="entry name" value="F-box domain"/>
    <property type="match status" value="1"/>
</dbReference>
<dbReference type="Gene3D" id="1.20.1280.50">
    <property type="match status" value="1"/>
</dbReference>
<dbReference type="InterPro" id="IPR036047">
    <property type="entry name" value="F-box-like_dom_sf"/>
</dbReference>
<evidence type="ECO:0000256" key="1">
    <source>
        <dbReference type="SAM" id="MobiDB-lite"/>
    </source>
</evidence>
<comment type="caution">
    <text evidence="3">The sequence shown here is derived from an EMBL/GenBank/DDBJ whole genome shotgun (WGS) entry which is preliminary data.</text>
</comment>
<dbReference type="PANTHER" id="PTHR38926:SF74">
    <property type="entry name" value="OS08G0193600 PROTEIN"/>
    <property type="match status" value="1"/>
</dbReference>
<sequence length="109" mass="12142">MMPSSSAHRHHKKPRPSTPTTRDWTAVAHDILLTVFLKLEPREILRGADHVCAAWRHVALGEPALWRRLDMGRADLSQCRAAVRRGAGQCESFAACWDSNGSLLFLVNG</sequence>
<accession>A0A835FTX2</accession>
<organism evidence="3 4">
    <name type="scientific">Digitaria exilis</name>
    <dbReference type="NCBI Taxonomy" id="1010633"/>
    <lineage>
        <taxon>Eukaryota</taxon>
        <taxon>Viridiplantae</taxon>
        <taxon>Streptophyta</taxon>
        <taxon>Embryophyta</taxon>
        <taxon>Tracheophyta</taxon>
        <taxon>Spermatophyta</taxon>
        <taxon>Magnoliopsida</taxon>
        <taxon>Liliopsida</taxon>
        <taxon>Poales</taxon>
        <taxon>Poaceae</taxon>
        <taxon>PACMAD clade</taxon>
        <taxon>Panicoideae</taxon>
        <taxon>Panicodae</taxon>
        <taxon>Paniceae</taxon>
        <taxon>Anthephorinae</taxon>
        <taxon>Digitaria</taxon>
    </lineage>
</organism>
<evidence type="ECO:0000313" key="4">
    <source>
        <dbReference type="Proteomes" id="UP000636709"/>
    </source>
</evidence>
<evidence type="ECO:0000313" key="3">
    <source>
        <dbReference type="EMBL" id="KAF8775015.1"/>
    </source>
</evidence>
<name>A0A835FTX2_9POAL</name>
<dbReference type="OrthoDB" id="1929062at2759"/>
<dbReference type="PANTHER" id="PTHR38926">
    <property type="entry name" value="F-BOX DOMAIN CONTAINING PROTEIN, EXPRESSED"/>
    <property type="match status" value="1"/>
</dbReference>
<feature type="domain" description="F-box" evidence="2">
    <location>
        <begin position="29"/>
        <end position="70"/>
    </location>
</feature>
<evidence type="ECO:0000259" key="2">
    <source>
        <dbReference type="Pfam" id="PF12937"/>
    </source>
</evidence>